<feature type="transmembrane region" description="Helical" evidence="1">
    <location>
        <begin position="18"/>
        <end position="35"/>
    </location>
</feature>
<evidence type="ECO:0000313" key="3">
    <source>
        <dbReference type="Proteomes" id="UP000823941"/>
    </source>
</evidence>
<keyword evidence="1" id="KW-0812">Transmembrane</keyword>
<reference evidence="2 3" key="1">
    <citation type="submission" date="2021-06" db="EMBL/GenBank/DDBJ databases">
        <title>A haploid diamondback moth (Plutella xylostella L.) genome assembly resolves 31 chromosomes and identifies a diamide resistance mutation.</title>
        <authorList>
            <person name="Ward C.M."/>
            <person name="Perry K.D."/>
            <person name="Baker G."/>
            <person name="Powis K."/>
            <person name="Heckel D.G."/>
            <person name="Baxter S.W."/>
        </authorList>
    </citation>
    <scope>NUCLEOTIDE SEQUENCE [LARGE SCALE GENOMIC DNA]</scope>
    <source>
        <strain evidence="2 3">LV</strain>
        <tissue evidence="2">Single pupa</tissue>
    </source>
</reference>
<accession>A0ABQ7QJS4</accession>
<sequence>MHMEGCLSKTEELLRGNAAYVGAVAVVVAFIMVSWERKDDGFESIVVSVGYKVLGSYRTCWCYSYIITILCPLYY</sequence>
<gene>
    <name evidence="2" type="ORF">JYU34_009519</name>
</gene>
<comment type="caution">
    <text evidence="2">The sequence shown here is derived from an EMBL/GenBank/DDBJ whole genome shotgun (WGS) entry which is preliminary data.</text>
</comment>
<name>A0ABQ7QJS4_PLUXY</name>
<protein>
    <submittedName>
        <fullName evidence="2">Uncharacterized protein</fullName>
    </submittedName>
</protein>
<evidence type="ECO:0000313" key="2">
    <source>
        <dbReference type="EMBL" id="KAG7305451.1"/>
    </source>
</evidence>
<feature type="transmembrane region" description="Helical" evidence="1">
    <location>
        <begin position="55"/>
        <end position="74"/>
    </location>
</feature>
<dbReference type="Proteomes" id="UP000823941">
    <property type="component" value="Chromosome 13"/>
</dbReference>
<proteinExistence type="predicted"/>
<evidence type="ECO:0000256" key="1">
    <source>
        <dbReference type="SAM" id="Phobius"/>
    </source>
</evidence>
<keyword evidence="1" id="KW-1133">Transmembrane helix</keyword>
<dbReference type="EMBL" id="JAHIBW010000013">
    <property type="protein sequence ID" value="KAG7305451.1"/>
    <property type="molecule type" value="Genomic_DNA"/>
</dbReference>
<keyword evidence="1" id="KW-0472">Membrane</keyword>
<organism evidence="2 3">
    <name type="scientific">Plutella xylostella</name>
    <name type="common">Diamondback moth</name>
    <name type="synonym">Plutella maculipennis</name>
    <dbReference type="NCBI Taxonomy" id="51655"/>
    <lineage>
        <taxon>Eukaryota</taxon>
        <taxon>Metazoa</taxon>
        <taxon>Ecdysozoa</taxon>
        <taxon>Arthropoda</taxon>
        <taxon>Hexapoda</taxon>
        <taxon>Insecta</taxon>
        <taxon>Pterygota</taxon>
        <taxon>Neoptera</taxon>
        <taxon>Endopterygota</taxon>
        <taxon>Lepidoptera</taxon>
        <taxon>Glossata</taxon>
        <taxon>Ditrysia</taxon>
        <taxon>Yponomeutoidea</taxon>
        <taxon>Plutellidae</taxon>
        <taxon>Plutella</taxon>
    </lineage>
</organism>
<keyword evidence="3" id="KW-1185">Reference proteome</keyword>